<comment type="caution">
    <text evidence="2">The sequence shown here is derived from an EMBL/GenBank/DDBJ whole genome shotgun (WGS) entry which is preliminary data.</text>
</comment>
<keyword evidence="3" id="KW-1185">Reference proteome</keyword>
<evidence type="ECO:0008006" key="4">
    <source>
        <dbReference type="Google" id="ProtNLM"/>
    </source>
</evidence>
<reference evidence="2 3" key="1">
    <citation type="submission" date="2021-07" db="EMBL/GenBank/DDBJ databases">
        <authorList>
            <person name="Kim M.K."/>
        </authorList>
    </citation>
    <scope>NUCLEOTIDE SEQUENCE [LARGE SCALE GENOMIC DNA]</scope>
    <source>
        <strain evidence="2 3">HLY7-15</strain>
    </source>
</reference>
<sequence length="317" mass="33045">MLFKRKMLKALSKLSIGLGALLLMFSCSKDMENVNPSSDFNSTSADAAKVASTVSPVTISGLSTTDGKTWMFTVQKTVAGNVPNIGSLLLTLTGCDDQQIALSGANVVSASVTGSIVQALTPSYKEGNGSACDMSAVTGYLRLSDFQEKLTDGSVYTVQFTLSEAIQVKSATVWARISNACYSTSVAGPGCDVMDLCGEGQGYFHKAGSWNGNTVTLGGYTYTEAEALNMMTPNGNSAGGLKDSRAAFSQGATVLLNRQMGYISATAYAAELATIDAYLSTLNKMSTYTMDDMPTGNAAAKAAAGYIGDNIKCEDGE</sequence>
<gene>
    <name evidence="2" type="ORF">KYK27_01245</name>
</gene>
<name>A0ABS6X6M7_9BACT</name>
<evidence type="ECO:0000313" key="2">
    <source>
        <dbReference type="EMBL" id="MBW3363649.1"/>
    </source>
</evidence>
<dbReference type="EMBL" id="JAHWXQ010000001">
    <property type="protein sequence ID" value="MBW3363649.1"/>
    <property type="molecule type" value="Genomic_DNA"/>
</dbReference>
<feature type="chain" id="PRO_5045681837" description="Lipoprotein" evidence="1">
    <location>
        <begin position="30"/>
        <end position="317"/>
    </location>
</feature>
<dbReference type="Proteomes" id="UP000774935">
    <property type="component" value="Unassembled WGS sequence"/>
</dbReference>
<dbReference type="RefSeq" id="WP_199108252.1">
    <property type="nucleotide sequence ID" value="NZ_JAHWXQ010000001.1"/>
</dbReference>
<evidence type="ECO:0000256" key="1">
    <source>
        <dbReference type="SAM" id="SignalP"/>
    </source>
</evidence>
<protein>
    <recommendedName>
        <fullName evidence="4">Lipoprotein</fullName>
    </recommendedName>
</protein>
<evidence type="ECO:0000313" key="3">
    <source>
        <dbReference type="Proteomes" id="UP000774935"/>
    </source>
</evidence>
<organism evidence="2 3">
    <name type="scientific">Pontibacter populi</name>
    <dbReference type="NCBI Taxonomy" id="890055"/>
    <lineage>
        <taxon>Bacteria</taxon>
        <taxon>Pseudomonadati</taxon>
        <taxon>Bacteroidota</taxon>
        <taxon>Cytophagia</taxon>
        <taxon>Cytophagales</taxon>
        <taxon>Hymenobacteraceae</taxon>
        <taxon>Pontibacter</taxon>
    </lineage>
</organism>
<keyword evidence="1" id="KW-0732">Signal</keyword>
<proteinExistence type="predicted"/>
<feature type="signal peptide" evidence="1">
    <location>
        <begin position="1"/>
        <end position="29"/>
    </location>
</feature>
<dbReference type="PROSITE" id="PS51257">
    <property type="entry name" value="PROKAR_LIPOPROTEIN"/>
    <property type="match status" value="1"/>
</dbReference>
<accession>A0ABS6X6M7</accession>